<keyword evidence="3" id="KW-0863">Zinc-finger</keyword>
<dbReference type="SMART" id="SM00249">
    <property type="entry name" value="PHD"/>
    <property type="match status" value="3"/>
</dbReference>
<keyword evidence="4" id="KW-0862">Zinc</keyword>
<dbReference type="SUPFAM" id="SSF57889">
    <property type="entry name" value="Cysteine-rich domain"/>
    <property type="match status" value="5"/>
</dbReference>
<organism evidence="6">
    <name type="scientific">Fagus sylvatica</name>
    <name type="common">Beechnut</name>
    <dbReference type="NCBI Taxonomy" id="28930"/>
    <lineage>
        <taxon>Eukaryota</taxon>
        <taxon>Viridiplantae</taxon>
        <taxon>Streptophyta</taxon>
        <taxon>Embryophyta</taxon>
        <taxon>Tracheophyta</taxon>
        <taxon>Spermatophyta</taxon>
        <taxon>Magnoliopsida</taxon>
        <taxon>eudicotyledons</taxon>
        <taxon>Gunneridae</taxon>
        <taxon>Pentapetalae</taxon>
        <taxon>rosids</taxon>
        <taxon>fabids</taxon>
        <taxon>Fagales</taxon>
        <taxon>Fagaceae</taxon>
        <taxon>Fagus</taxon>
    </lineage>
</organism>
<dbReference type="GO" id="GO:0008270">
    <property type="term" value="F:zinc ion binding"/>
    <property type="evidence" value="ECO:0007669"/>
    <property type="project" value="UniProtKB-KW"/>
</dbReference>
<feature type="domain" description="Zinc finger PHD-type" evidence="5">
    <location>
        <begin position="249"/>
        <end position="312"/>
    </location>
</feature>
<feature type="domain" description="Zinc finger PHD-type" evidence="5">
    <location>
        <begin position="24"/>
        <end position="73"/>
    </location>
</feature>
<evidence type="ECO:0000313" key="6">
    <source>
        <dbReference type="EMBL" id="SPC91271.1"/>
    </source>
</evidence>
<keyword evidence="2" id="KW-0677">Repeat</keyword>
<protein>
    <recommendedName>
        <fullName evidence="5">Zinc finger PHD-type domain-containing protein</fullName>
    </recommendedName>
</protein>
<proteinExistence type="predicted"/>
<dbReference type="PANTHER" id="PTHR46288:SF70">
    <property type="entry name" value="CYSTEINE_HISTIDINE-RICH C1 DOMAIN FAMILY PROTEIN"/>
    <property type="match status" value="1"/>
</dbReference>
<dbReference type="EMBL" id="OIVN01001215">
    <property type="protein sequence ID" value="SPC91271.1"/>
    <property type="molecule type" value="Genomic_DNA"/>
</dbReference>
<gene>
    <name evidence="6" type="ORF">FSB_LOCUS19153</name>
</gene>
<evidence type="ECO:0000256" key="4">
    <source>
        <dbReference type="ARBA" id="ARBA00022833"/>
    </source>
</evidence>
<dbReference type="PANTHER" id="PTHR46288">
    <property type="entry name" value="PHORBOL-ESTER/DAG-TYPE DOMAIN-CONTAINING PROTEIN"/>
    <property type="match status" value="1"/>
</dbReference>
<name>A0A2N9FWG0_FAGSY</name>
<evidence type="ECO:0000256" key="3">
    <source>
        <dbReference type="ARBA" id="ARBA00022771"/>
    </source>
</evidence>
<evidence type="ECO:0000259" key="5">
    <source>
        <dbReference type="SMART" id="SM00249"/>
    </source>
</evidence>
<keyword evidence="1" id="KW-0479">Metal-binding</keyword>
<dbReference type="Pfam" id="PF03107">
    <property type="entry name" value="C1_2"/>
    <property type="match status" value="4"/>
</dbReference>
<feature type="domain" description="Zinc finger PHD-type" evidence="5">
    <location>
        <begin position="375"/>
        <end position="442"/>
    </location>
</feature>
<dbReference type="AlphaFoldDB" id="A0A2N9FWG0"/>
<sequence>MEIKHFDHDHLLSLSNIKRDDQIQCNACFKDCVGETYICSRKSCDYSLHESCAKLPRKGCLAWGLIFRCDECGFFNGDENIKLDLECALIRRVNKEIEEGDQIQGHKHFNHHHPFELVENMPNNRFECPVCGTGTFCSDPTYYACLPCRLFLHPSCFERYLPTQIQHFFHPHPLTLQSGHTTCKACYKHFAWYYSCEQCYFDMDIDCTLLPNTINIKSDTSHEFEQIHHFLHGHPLMSLKDDQKEVDCYCYVCGKSCTAPTPTYVCGKSSCDHIYFHKSCLELPQQIYHPFHPYHPLTLLEQSDERKCNACRKSSARTFKPDLRHVAYTCQSHNCRFLLHAECSVMNMMPAIKYEGHGHLLQFRDDNDKEKNKLKCRACKYNICESYAFTCLYCNLNLHLACGPLPYIIKHKGYIDPLVLTNSPVEEEVEDETDEFYCHVCEEERDPRLPVYYSAECYFVAEIKCVISEVRLLLKGEYGEVELRSTLGHSGKLIFQNEAKEMVQKNEQRTQHIAQEDDNDKDSVRQTFLVSDEAYTRFMKVLDRGAKIPEPFKTIWWATEVSSEWAPNKEVANVGGYIVIQRLALILKHLLSKHGDISATSMLRPMRVVHAYFGLHIKKEVDNTLDIINREIQALKDKR</sequence>
<evidence type="ECO:0000256" key="1">
    <source>
        <dbReference type="ARBA" id="ARBA00022723"/>
    </source>
</evidence>
<reference evidence="6" key="1">
    <citation type="submission" date="2018-02" db="EMBL/GenBank/DDBJ databases">
        <authorList>
            <person name="Cohen D.B."/>
            <person name="Kent A.D."/>
        </authorList>
    </citation>
    <scope>NUCLEOTIDE SEQUENCE</scope>
</reference>
<evidence type="ECO:0000256" key="2">
    <source>
        <dbReference type="ARBA" id="ARBA00022737"/>
    </source>
</evidence>
<dbReference type="InterPro" id="IPR001965">
    <property type="entry name" value="Znf_PHD"/>
</dbReference>
<dbReference type="InterPro" id="IPR046349">
    <property type="entry name" value="C1-like_sf"/>
</dbReference>
<dbReference type="InterPro" id="IPR004146">
    <property type="entry name" value="DC1"/>
</dbReference>
<accession>A0A2N9FWG0</accession>